<feature type="region of interest" description="Disordered" evidence="1">
    <location>
        <begin position="869"/>
        <end position="903"/>
    </location>
</feature>
<protein>
    <recommendedName>
        <fullName evidence="4">Prolyl 4-hydroxylase alpha subunit Fe(2+) 2OG dioxygenase domain-containing protein</fullName>
    </recommendedName>
</protein>
<comment type="caution">
    <text evidence="2">The sequence shown here is derived from an EMBL/GenBank/DDBJ whole genome shotgun (WGS) entry which is preliminary data.</text>
</comment>
<dbReference type="Proteomes" id="UP001152130">
    <property type="component" value="Unassembled WGS sequence"/>
</dbReference>
<dbReference type="AlphaFoldDB" id="A0A9W8PX50"/>
<dbReference type="OrthoDB" id="27483at2759"/>
<organism evidence="2 3">
    <name type="scientific">Fusarium irregulare</name>
    <dbReference type="NCBI Taxonomy" id="2494466"/>
    <lineage>
        <taxon>Eukaryota</taxon>
        <taxon>Fungi</taxon>
        <taxon>Dikarya</taxon>
        <taxon>Ascomycota</taxon>
        <taxon>Pezizomycotina</taxon>
        <taxon>Sordariomycetes</taxon>
        <taxon>Hypocreomycetidae</taxon>
        <taxon>Hypocreales</taxon>
        <taxon>Nectriaceae</taxon>
        <taxon>Fusarium</taxon>
        <taxon>Fusarium incarnatum-equiseti species complex</taxon>
    </lineage>
</organism>
<dbReference type="PANTHER" id="PTHR33099:SF7">
    <property type="entry name" value="MYND-TYPE DOMAIN-CONTAINING PROTEIN"/>
    <property type="match status" value="1"/>
</dbReference>
<dbReference type="EMBL" id="JAPDHF010000003">
    <property type="protein sequence ID" value="KAJ4020955.1"/>
    <property type="molecule type" value="Genomic_DNA"/>
</dbReference>
<feature type="region of interest" description="Disordered" evidence="1">
    <location>
        <begin position="1"/>
        <end position="21"/>
    </location>
</feature>
<reference evidence="2" key="1">
    <citation type="submission" date="2022-10" db="EMBL/GenBank/DDBJ databases">
        <title>Fusarium specimens isolated from Avocado Roots.</title>
        <authorList>
            <person name="Stajich J."/>
            <person name="Roper C."/>
            <person name="Heimlech-Rivalta G."/>
        </authorList>
    </citation>
    <scope>NUCLEOTIDE SEQUENCE</scope>
    <source>
        <strain evidence="2">CF00143</strain>
    </source>
</reference>
<gene>
    <name evidence="2" type="ORF">NW766_002450</name>
</gene>
<name>A0A9W8PX50_9HYPO</name>
<proteinExistence type="predicted"/>
<feature type="compositionally biased region" description="Low complexity" evidence="1">
    <location>
        <begin position="1"/>
        <end position="13"/>
    </location>
</feature>
<evidence type="ECO:0008006" key="4">
    <source>
        <dbReference type="Google" id="ProtNLM"/>
    </source>
</evidence>
<dbReference type="PANTHER" id="PTHR33099">
    <property type="entry name" value="FE2OG DIOXYGENASE DOMAIN-CONTAINING PROTEIN"/>
    <property type="match status" value="1"/>
</dbReference>
<evidence type="ECO:0000313" key="2">
    <source>
        <dbReference type="EMBL" id="KAJ4020955.1"/>
    </source>
</evidence>
<accession>A0A9W8PX50</accession>
<evidence type="ECO:0000313" key="3">
    <source>
        <dbReference type="Proteomes" id="UP001152130"/>
    </source>
</evidence>
<dbReference type="Gene3D" id="2.60.120.620">
    <property type="entry name" value="q2cbj1_9rhob like domain"/>
    <property type="match status" value="1"/>
</dbReference>
<evidence type="ECO:0000256" key="1">
    <source>
        <dbReference type="SAM" id="MobiDB-lite"/>
    </source>
</evidence>
<sequence length="903" mass="102055">MESASASAPASGSVPGDIDDNSSVASDLSTLDFKKNFHDDLLKAIQNINSTREFAFWTKFRAPSDLSISIDGVGNIATPLAESQARQIITKARQAPYGKGTETFVDTSTAREQMGINTPVRAKLYKMLLYEEGAMFKPHTERAIPGMFGTLVISLPSKHTGGEVVMKHCGEEMIYKSSDHHTSFAAWYSDVSHQVLPVTSGYRWVLTYNLAIDKSLPAPSAALGRSELRPLRHCIRRWLAQDKKSRQSPYAYHVLDHEYTEANISYKTLKGQDLAQVTALHEACKGLPVTIFLALVEKMERGSVMANPFGWYNEPDEESDEGGYCIEDVLVSSLAVKFLQDLNGQVIPGKMFIKEDHLLEPFTFDSLDPDKEDYERHTGNAGVVIVPHDSIGGFFRQSQSEYDCQPEEFPQVQINYLAQLCCKPDAQDYLIAAMVNLVQRAVPHIEKRRHILTDTYVMPNVLKASLKHGKYVLAETILSKLSGTLPSEWYSWLREWLIRDDGEARALERFDKVKRGLSIAMSSDDKLDHKFDAIAHLVPLPKDLPPNAIPTPKSIKDWAQQNMRKFLDGHGPKEATTRDGLSLVNMSLYFEDPIVFMTESTLLPSKEVVTLCRTMARMLIASQDFTLLRDARVISSQEKKRKAEPWMDGDRDLSRVRQLRSQLRNAITWEALKDFFMFLHKSGDLRDQFMTKVNNQAHKLPAVELFSMWIPFLRSSIEILKVEKTPLTTPSYQKFFSTLVLAMLKGYLGSEPQGSVNWSMTGVDCWCEDCEHLNAFLAHPTEISARYPMSKQRRFHFHQQIQADRVACTHVTERNTNPNTMVVTKTSRPEEVKLRDWRKRRDQCAAKFAKFEVEDLKTLLGSDYAKIERLGPRPAQTTTSQSPAAGEKRAADNAPEVIDLTSD</sequence>
<keyword evidence="3" id="KW-1185">Reference proteome</keyword>